<dbReference type="RefSeq" id="WP_132209081.1">
    <property type="nucleotide sequence ID" value="NZ_SLWN01000003.1"/>
</dbReference>
<protein>
    <submittedName>
        <fullName evidence="2">Uncharacterized protein</fullName>
    </submittedName>
</protein>
<keyword evidence="1" id="KW-0472">Membrane</keyword>
<dbReference type="Proteomes" id="UP000294508">
    <property type="component" value="Unassembled WGS sequence"/>
</dbReference>
<sequence length="146" mass="15905">MPKLKLGAAVYAVVAIAFAVEFVRMIRHDGQWSGVHGWEFAALLIVAALTTALLALGAVTRRGLIADDGPWICRHGWIVLLGVVACALAVQLIGSEELGIWPSPAIVFLPHFVRRMHESYSDGVSEGERELEIRAAVRDEELPPAR</sequence>
<accession>A0A4R2HQY5</accession>
<feature type="transmembrane region" description="Helical" evidence="1">
    <location>
        <begin position="71"/>
        <end position="94"/>
    </location>
</feature>
<evidence type="ECO:0000256" key="1">
    <source>
        <dbReference type="SAM" id="Phobius"/>
    </source>
</evidence>
<feature type="transmembrane region" description="Helical" evidence="1">
    <location>
        <begin position="35"/>
        <end position="59"/>
    </location>
</feature>
<dbReference type="AlphaFoldDB" id="A0A4R2HQY5"/>
<proteinExistence type="predicted"/>
<organism evidence="2 3">
    <name type="scientific">Kribbella steppae</name>
    <dbReference type="NCBI Taxonomy" id="2512223"/>
    <lineage>
        <taxon>Bacteria</taxon>
        <taxon>Bacillati</taxon>
        <taxon>Actinomycetota</taxon>
        <taxon>Actinomycetes</taxon>
        <taxon>Propionibacteriales</taxon>
        <taxon>Kribbellaceae</taxon>
        <taxon>Kribbella</taxon>
    </lineage>
</organism>
<dbReference type="OrthoDB" id="3829963at2"/>
<keyword evidence="3" id="KW-1185">Reference proteome</keyword>
<evidence type="ECO:0000313" key="3">
    <source>
        <dbReference type="Proteomes" id="UP000294508"/>
    </source>
</evidence>
<dbReference type="EMBL" id="SLWN01000003">
    <property type="protein sequence ID" value="TCO33643.1"/>
    <property type="molecule type" value="Genomic_DNA"/>
</dbReference>
<evidence type="ECO:0000313" key="2">
    <source>
        <dbReference type="EMBL" id="TCO33643.1"/>
    </source>
</evidence>
<comment type="caution">
    <text evidence="2">The sequence shown here is derived from an EMBL/GenBank/DDBJ whole genome shotgun (WGS) entry which is preliminary data.</text>
</comment>
<keyword evidence="1" id="KW-1133">Transmembrane helix</keyword>
<keyword evidence="1" id="KW-0812">Transmembrane</keyword>
<reference evidence="2 3" key="1">
    <citation type="journal article" date="2015" name="Stand. Genomic Sci.">
        <title>Genomic Encyclopedia of Bacterial and Archaeal Type Strains, Phase III: the genomes of soil and plant-associated and newly described type strains.</title>
        <authorList>
            <person name="Whitman W.B."/>
            <person name="Woyke T."/>
            <person name="Klenk H.P."/>
            <person name="Zhou Y."/>
            <person name="Lilburn T.G."/>
            <person name="Beck B.J."/>
            <person name="De Vos P."/>
            <person name="Vandamme P."/>
            <person name="Eisen J.A."/>
            <person name="Garrity G."/>
            <person name="Hugenholtz P."/>
            <person name="Kyrpides N.C."/>
        </authorList>
    </citation>
    <scope>NUCLEOTIDE SEQUENCE [LARGE SCALE GENOMIC DNA]</scope>
    <source>
        <strain evidence="2 3">VKM Ac-2572</strain>
    </source>
</reference>
<name>A0A4R2HQY5_9ACTN</name>
<gene>
    <name evidence="2" type="ORF">EV652_103645</name>
</gene>